<protein>
    <submittedName>
        <fullName evidence="2">Uncharacterized protein</fullName>
    </submittedName>
</protein>
<reference evidence="2 3" key="1">
    <citation type="submission" date="2014-04" db="EMBL/GenBank/DDBJ databases">
        <title>Evolutionary Origins and Diversification of the Mycorrhizal Mutualists.</title>
        <authorList>
            <consortium name="DOE Joint Genome Institute"/>
            <consortium name="Mycorrhizal Genomics Consortium"/>
            <person name="Kohler A."/>
            <person name="Kuo A."/>
            <person name="Nagy L.G."/>
            <person name="Floudas D."/>
            <person name="Copeland A."/>
            <person name="Barry K.W."/>
            <person name="Cichocki N."/>
            <person name="Veneault-Fourrey C."/>
            <person name="LaButti K."/>
            <person name="Lindquist E.A."/>
            <person name="Lipzen A."/>
            <person name="Lundell T."/>
            <person name="Morin E."/>
            <person name="Murat C."/>
            <person name="Riley R."/>
            <person name="Ohm R."/>
            <person name="Sun H."/>
            <person name="Tunlid A."/>
            <person name="Henrissat B."/>
            <person name="Grigoriev I.V."/>
            <person name="Hibbett D.S."/>
            <person name="Martin F."/>
        </authorList>
    </citation>
    <scope>NUCLEOTIDE SEQUENCE [LARGE SCALE GENOMIC DNA]</scope>
    <source>
        <strain evidence="2 3">MD-312</strain>
    </source>
</reference>
<evidence type="ECO:0000313" key="2">
    <source>
        <dbReference type="EMBL" id="KIJ57646.1"/>
    </source>
</evidence>
<evidence type="ECO:0000313" key="3">
    <source>
        <dbReference type="Proteomes" id="UP000053820"/>
    </source>
</evidence>
<accession>A0A0C9W588</accession>
<keyword evidence="3" id="KW-1185">Reference proteome</keyword>
<organism evidence="2 3">
    <name type="scientific">Hydnomerulius pinastri MD-312</name>
    <dbReference type="NCBI Taxonomy" id="994086"/>
    <lineage>
        <taxon>Eukaryota</taxon>
        <taxon>Fungi</taxon>
        <taxon>Dikarya</taxon>
        <taxon>Basidiomycota</taxon>
        <taxon>Agaricomycotina</taxon>
        <taxon>Agaricomycetes</taxon>
        <taxon>Agaricomycetidae</taxon>
        <taxon>Boletales</taxon>
        <taxon>Boletales incertae sedis</taxon>
        <taxon>Leucogyrophana</taxon>
    </lineage>
</organism>
<dbReference type="Proteomes" id="UP000053820">
    <property type="component" value="Unassembled WGS sequence"/>
</dbReference>
<proteinExistence type="predicted"/>
<gene>
    <name evidence="2" type="ORF">HYDPIDRAFT_34911</name>
</gene>
<dbReference type="OrthoDB" id="10261556at2759"/>
<sequence>MAEMIQRAGRAVRNQDMRGLFLEMYEPWVLEHSLDGDEPDASDPDKPYAGTLKKNSSKQDRTGCAALRFAQSAKCLREFLANYLNDCSPTALSHTTMWCCDRHDDPTFDLSDFFLGDLYTGNTDTEKPPATKRKRKTLRPKEEREILLAKLTSWRSQAHASDTYRSRPVTWLCDDDGLELLSKTDPDNLRSVEALINLLGETEEWGQECGIQIFNVISRFDGGPGCCTDSPSLQIGPPLKRARVPVSSVFVA</sequence>
<dbReference type="EMBL" id="KN840204">
    <property type="protein sequence ID" value="KIJ57646.1"/>
    <property type="molecule type" value="Genomic_DNA"/>
</dbReference>
<dbReference type="HOGENOM" id="CLU_096559_0_0_1"/>
<dbReference type="AlphaFoldDB" id="A0A0C9W588"/>
<feature type="region of interest" description="Disordered" evidence="1">
    <location>
        <begin position="35"/>
        <end position="56"/>
    </location>
</feature>
<evidence type="ECO:0000256" key="1">
    <source>
        <dbReference type="SAM" id="MobiDB-lite"/>
    </source>
</evidence>
<name>A0A0C9W588_9AGAM</name>